<dbReference type="WBParaSite" id="ECPE_0001778201-mRNA-1">
    <property type="protein sequence ID" value="ECPE_0001778201-mRNA-1"/>
    <property type="gene ID" value="ECPE_0001778201"/>
</dbReference>
<dbReference type="PANTHER" id="PTHR11225">
    <property type="entry name" value="NUCLEAR PORE COMPLEX PROTEIN NUP93 NUCLEOPORIN NUP93 DEAD EYE PROTEIN"/>
    <property type="match status" value="1"/>
</dbReference>
<proteinExistence type="inferred from homology"/>
<accession>A0A183BEV2</accession>
<dbReference type="InterPro" id="IPR007231">
    <property type="entry name" value="Nucleoporin_int_Nup93/Nic96"/>
</dbReference>
<dbReference type="GO" id="GO:0016973">
    <property type="term" value="P:poly(A)+ mRNA export from nucleus"/>
    <property type="evidence" value="ECO:0007669"/>
    <property type="project" value="TreeGrafter"/>
</dbReference>
<keyword evidence="5" id="KW-0472">Membrane</keyword>
<keyword evidence="3 5" id="KW-0906">Nuclear pore complex</keyword>
<dbReference type="PANTHER" id="PTHR11225:SF4">
    <property type="entry name" value="NUCLEAR PORE COMPLEX PROTEIN NUP93"/>
    <property type="match status" value="1"/>
</dbReference>
<comment type="subcellular location">
    <subcellularLocation>
        <location evidence="1 5">Nucleus</location>
        <location evidence="1 5">Nuclear pore complex</location>
    </subcellularLocation>
</comment>
<keyword evidence="4 5" id="KW-0539">Nucleus</keyword>
<protein>
    <recommendedName>
        <fullName evidence="5">Nuclear pore protein</fullName>
    </recommendedName>
</protein>
<keyword evidence="5" id="KW-0653">Protein transport</keyword>
<keyword evidence="5" id="KW-0813">Transport</keyword>
<evidence type="ECO:0000256" key="2">
    <source>
        <dbReference type="ARBA" id="ARBA00010186"/>
    </source>
</evidence>
<dbReference type="AlphaFoldDB" id="A0A183BEV2"/>
<dbReference type="GO" id="GO:0006606">
    <property type="term" value="P:protein import into nucleus"/>
    <property type="evidence" value="ECO:0007669"/>
    <property type="project" value="TreeGrafter"/>
</dbReference>
<dbReference type="GO" id="GO:0005643">
    <property type="term" value="C:nuclear pore"/>
    <property type="evidence" value="ECO:0007669"/>
    <property type="project" value="UniProtKB-SubCell"/>
</dbReference>
<dbReference type="Pfam" id="PF04097">
    <property type="entry name" value="Nic96"/>
    <property type="match status" value="1"/>
</dbReference>
<keyword evidence="5" id="KW-0509">mRNA transport</keyword>
<dbReference type="GO" id="GO:0017056">
    <property type="term" value="F:structural constituent of nuclear pore"/>
    <property type="evidence" value="ECO:0007669"/>
    <property type="project" value="InterPro"/>
</dbReference>
<reference evidence="6" key="1">
    <citation type="submission" date="2016-06" db="UniProtKB">
        <authorList>
            <consortium name="WormBaseParasite"/>
        </authorList>
    </citation>
    <scope>IDENTIFICATION</scope>
</reference>
<sequence length="197" mass="21648">LGMRRLNLARLIALYTRKFEASFPDEALVYFHFLSDIPTEVQIPADTDSNTNASLGSPSTRNLFVHFVAELALSTRAPGTIARYCRSAEELQEVIGAVASVVESRGQLLDAVALYQLAANCSGSRAQHYYQTAVGIMNYFLTDLVAPDTAGTVSQTFTRAIGRPDRGEVLRMASQVSDHPIRLVVALDRWVRGFIPN</sequence>
<evidence type="ECO:0000256" key="4">
    <source>
        <dbReference type="ARBA" id="ARBA00023242"/>
    </source>
</evidence>
<comment type="similarity">
    <text evidence="2 5">Belongs to the nucleoporin interacting component (NIC) family.</text>
</comment>
<organism evidence="6">
    <name type="scientific">Echinostoma caproni</name>
    <dbReference type="NCBI Taxonomy" id="27848"/>
    <lineage>
        <taxon>Eukaryota</taxon>
        <taxon>Metazoa</taxon>
        <taxon>Spiralia</taxon>
        <taxon>Lophotrochozoa</taxon>
        <taxon>Platyhelminthes</taxon>
        <taxon>Trematoda</taxon>
        <taxon>Digenea</taxon>
        <taxon>Plagiorchiida</taxon>
        <taxon>Echinostomata</taxon>
        <taxon>Echinostomatoidea</taxon>
        <taxon>Echinostomatidae</taxon>
        <taxon>Echinostoma</taxon>
    </lineage>
</organism>
<evidence type="ECO:0000256" key="1">
    <source>
        <dbReference type="ARBA" id="ARBA00004567"/>
    </source>
</evidence>
<keyword evidence="5" id="KW-0811">Translocation</keyword>
<evidence type="ECO:0000256" key="5">
    <source>
        <dbReference type="RuleBase" id="RU364035"/>
    </source>
</evidence>
<evidence type="ECO:0000256" key="3">
    <source>
        <dbReference type="ARBA" id="ARBA00023132"/>
    </source>
</evidence>
<evidence type="ECO:0000313" key="6">
    <source>
        <dbReference type="WBParaSite" id="ECPE_0001778201-mRNA-1"/>
    </source>
</evidence>
<name>A0A183BEV2_9TREM</name>